<sequence length="240" mass="28152">MEPLVAGISQCPQCKKIIKQKDREVEIKEENKIKEGNFQDGDYFHKQASLNKKYEIAESGIIISKTESRLFAALICHSAYFQDEKYVRLSWWKNNQHVGMFKIYDKYALNNVIEALKKIDESFDDIWSWSGRFVKKEPKSKEELEIEINKEIIKYRILENRTCPKCQNKMDKMNDMGYLNDINDYGGNWKKQYLLGEYASGVIGLKKMCIIAHMTLTEGMLLIEQNRIEPPIPKKVDDYT</sequence>
<dbReference type="AlphaFoldDB" id="A0A0F9LY87"/>
<proteinExistence type="predicted"/>
<reference evidence="1" key="1">
    <citation type="journal article" date="2015" name="Nature">
        <title>Complex archaea that bridge the gap between prokaryotes and eukaryotes.</title>
        <authorList>
            <person name="Spang A."/>
            <person name="Saw J.H."/>
            <person name="Jorgensen S.L."/>
            <person name="Zaremba-Niedzwiedzka K."/>
            <person name="Martijn J."/>
            <person name="Lind A.E."/>
            <person name="van Eijk R."/>
            <person name="Schleper C."/>
            <person name="Guy L."/>
            <person name="Ettema T.J."/>
        </authorList>
    </citation>
    <scope>NUCLEOTIDE SEQUENCE</scope>
</reference>
<organism evidence="1">
    <name type="scientific">marine sediment metagenome</name>
    <dbReference type="NCBI Taxonomy" id="412755"/>
    <lineage>
        <taxon>unclassified sequences</taxon>
        <taxon>metagenomes</taxon>
        <taxon>ecological metagenomes</taxon>
    </lineage>
</organism>
<gene>
    <name evidence="1" type="ORF">LCGC14_1221680</name>
</gene>
<name>A0A0F9LY87_9ZZZZ</name>
<evidence type="ECO:0000313" key="1">
    <source>
        <dbReference type="EMBL" id="KKM92121.1"/>
    </source>
</evidence>
<accession>A0A0F9LY87</accession>
<comment type="caution">
    <text evidence="1">The sequence shown here is derived from an EMBL/GenBank/DDBJ whole genome shotgun (WGS) entry which is preliminary data.</text>
</comment>
<dbReference type="EMBL" id="LAZR01006438">
    <property type="protein sequence ID" value="KKM92121.1"/>
    <property type="molecule type" value="Genomic_DNA"/>
</dbReference>
<protein>
    <submittedName>
        <fullName evidence="1">Uncharacterized protein</fullName>
    </submittedName>
</protein>
<feature type="non-terminal residue" evidence="1">
    <location>
        <position position="240"/>
    </location>
</feature>